<dbReference type="PANTHER" id="PTHR46268">
    <property type="entry name" value="STRESS RESPONSE PROTEIN NHAX"/>
    <property type="match status" value="1"/>
</dbReference>
<evidence type="ECO:0000256" key="1">
    <source>
        <dbReference type="ARBA" id="ARBA00008791"/>
    </source>
</evidence>
<dbReference type="Gene3D" id="3.40.50.12370">
    <property type="match status" value="1"/>
</dbReference>
<feature type="domain" description="UspA" evidence="2">
    <location>
        <begin position="151"/>
        <end position="278"/>
    </location>
</feature>
<dbReference type="HOGENOM" id="CLU_049301_5_2_5"/>
<dbReference type="STRING" id="414684.RC1_0256"/>
<dbReference type="AlphaFoldDB" id="B6IQG9"/>
<dbReference type="Pfam" id="PF00582">
    <property type="entry name" value="Usp"/>
    <property type="match status" value="1"/>
</dbReference>
<accession>B6IQG9</accession>
<dbReference type="CDD" id="cd00293">
    <property type="entry name" value="USP-like"/>
    <property type="match status" value="1"/>
</dbReference>
<dbReference type="Proteomes" id="UP000001591">
    <property type="component" value="Chromosome"/>
</dbReference>
<dbReference type="EMBL" id="CP000613">
    <property type="protein sequence ID" value="ACI97705.1"/>
    <property type="molecule type" value="Genomic_DNA"/>
</dbReference>
<proteinExistence type="inferred from homology"/>
<sequence>MGFKDILVHVRPHAVDGESVQVALRLAAWHGARLTGLLTLRDLAMLKLLYPSSAAIVEQRVQEAARLATDAEERLRTLAGSGGVEFGFQVGEGDTAELLGLAGRYHDLVVIGQTDPGTEELGVDVPEAALGTCGRPVLVVPRQGAFPVVGRHVLVAWNGSRESARAVQAALPFIALAERITVLLGRSKERYPSITRRPPVDIAVHLARHAGPGCAPVEAVPLEVPEAEAGAGILRHAAAGGADLLVMGAYGRSWLREWALGGATRHVLRNAPLPVLMAH</sequence>
<organism evidence="3 4">
    <name type="scientific">Rhodospirillum centenum (strain ATCC 51521 / SW)</name>
    <dbReference type="NCBI Taxonomy" id="414684"/>
    <lineage>
        <taxon>Bacteria</taxon>
        <taxon>Pseudomonadati</taxon>
        <taxon>Pseudomonadota</taxon>
        <taxon>Alphaproteobacteria</taxon>
        <taxon>Rhodospirillales</taxon>
        <taxon>Rhodospirillaceae</taxon>
        <taxon>Rhodospirillum</taxon>
    </lineage>
</organism>
<dbReference type="InterPro" id="IPR006015">
    <property type="entry name" value="Universal_stress_UspA"/>
</dbReference>
<evidence type="ECO:0000313" key="4">
    <source>
        <dbReference type="Proteomes" id="UP000001591"/>
    </source>
</evidence>
<dbReference type="SUPFAM" id="SSF52402">
    <property type="entry name" value="Adenine nucleotide alpha hydrolases-like"/>
    <property type="match status" value="2"/>
</dbReference>
<dbReference type="KEGG" id="rce:RC1_0256"/>
<protein>
    <submittedName>
        <fullName evidence="3">Universal stress protein UspA, putative</fullName>
    </submittedName>
</protein>
<evidence type="ECO:0000259" key="2">
    <source>
        <dbReference type="Pfam" id="PF00582"/>
    </source>
</evidence>
<dbReference type="RefSeq" id="WP_012565496.1">
    <property type="nucleotide sequence ID" value="NC_011420.2"/>
</dbReference>
<dbReference type="PRINTS" id="PR01438">
    <property type="entry name" value="UNVRSLSTRESS"/>
</dbReference>
<name>B6IQG9_RHOCS</name>
<dbReference type="OrthoDB" id="9804721at2"/>
<comment type="similarity">
    <text evidence="1">Belongs to the universal stress protein A family.</text>
</comment>
<dbReference type="PANTHER" id="PTHR46268:SF15">
    <property type="entry name" value="UNIVERSAL STRESS PROTEIN HP_0031"/>
    <property type="match status" value="1"/>
</dbReference>
<reference evidence="3 4" key="1">
    <citation type="journal article" date="2010" name="BMC Genomics">
        <title>Metabolic flexibility revealed in the genome of the cyst-forming alpha-1 proteobacterium Rhodospirillum centenum.</title>
        <authorList>
            <person name="Lu Y.K."/>
            <person name="Marden J."/>
            <person name="Han M."/>
            <person name="Swingley W.D."/>
            <person name="Mastrian S.D."/>
            <person name="Chowdhury S.R."/>
            <person name="Hao J."/>
            <person name="Helmy T."/>
            <person name="Kim S."/>
            <person name="Kurdoglu A.A."/>
            <person name="Matthies H.J."/>
            <person name="Rollo D."/>
            <person name="Stothard P."/>
            <person name="Blankenship R.E."/>
            <person name="Bauer C.E."/>
            <person name="Touchman J.W."/>
        </authorList>
    </citation>
    <scope>NUCLEOTIDE SEQUENCE [LARGE SCALE GENOMIC DNA]</scope>
    <source>
        <strain evidence="4">ATCC 51521 / SW</strain>
    </source>
</reference>
<evidence type="ECO:0000313" key="3">
    <source>
        <dbReference type="EMBL" id="ACI97705.1"/>
    </source>
</evidence>
<keyword evidence="4" id="KW-1185">Reference proteome</keyword>
<dbReference type="InterPro" id="IPR006016">
    <property type="entry name" value="UspA"/>
</dbReference>
<dbReference type="eggNOG" id="COG0589">
    <property type="taxonomic scope" value="Bacteria"/>
</dbReference>
<gene>
    <name evidence="3" type="primary">uspA</name>
    <name evidence="3" type="ordered locus">RC1_0256</name>
</gene>